<dbReference type="GO" id="GO:0048364">
    <property type="term" value="P:root development"/>
    <property type="evidence" value="ECO:0007669"/>
    <property type="project" value="InterPro"/>
</dbReference>
<proteinExistence type="predicted"/>
<dbReference type="AlphaFoldDB" id="A0A7J0E094"/>
<dbReference type="PANTHER" id="PTHR33070">
    <property type="entry name" value="OS06G0725500 PROTEIN"/>
    <property type="match status" value="1"/>
</dbReference>
<evidence type="ECO:0000313" key="2">
    <source>
        <dbReference type="EMBL" id="GFS46427.1"/>
    </source>
</evidence>
<keyword evidence="3" id="KW-1185">Reference proteome</keyword>
<name>A0A7J0E094_9ERIC</name>
<dbReference type="GO" id="GO:0048367">
    <property type="term" value="P:shoot system development"/>
    <property type="evidence" value="ECO:0007669"/>
    <property type="project" value="InterPro"/>
</dbReference>
<evidence type="ECO:0000313" key="3">
    <source>
        <dbReference type="Proteomes" id="UP000585474"/>
    </source>
</evidence>
<organism evidence="2 3">
    <name type="scientific">Actinidia rufa</name>
    <dbReference type="NCBI Taxonomy" id="165716"/>
    <lineage>
        <taxon>Eukaryota</taxon>
        <taxon>Viridiplantae</taxon>
        <taxon>Streptophyta</taxon>
        <taxon>Embryophyta</taxon>
        <taxon>Tracheophyta</taxon>
        <taxon>Spermatophyta</taxon>
        <taxon>Magnoliopsida</taxon>
        <taxon>eudicotyledons</taxon>
        <taxon>Gunneridae</taxon>
        <taxon>Pentapetalae</taxon>
        <taxon>asterids</taxon>
        <taxon>Ericales</taxon>
        <taxon>Actinidiaceae</taxon>
        <taxon>Actinidia</taxon>
    </lineage>
</organism>
<comment type="caution">
    <text evidence="2">The sequence shown here is derived from an EMBL/GenBank/DDBJ whole genome shotgun (WGS) entry which is preliminary data.</text>
</comment>
<reference evidence="3" key="1">
    <citation type="submission" date="2019-07" db="EMBL/GenBank/DDBJ databases">
        <title>De Novo Assembly of kiwifruit Actinidia rufa.</title>
        <authorList>
            <person name="Sugita-Konishi S."/>
            <person name="Sato K."/>
            <person name="Mori E."/>
            <person name="Abe Y."/>
            <person name="Kisaki G."/>
            <person name="Hamano K."/>
            <person name="Suezawa K."/>
            <person name="Otani M."/>
            <person name="Fukuda T."/>
            <person name="Manabe T."/>
            <person name="Gomi K."/>
            <person name="Tabuchi M."/>
            <person name="Akimitsu K."/>
            <person name="Kataoka I."/>
        </authorList>
    </citation>
    <scope>NUCLEOTIDE SEQUENCE [LARGE SCALE GENOMIC DNA]</scope>
    <source>
        <strain evidence="3">cv. Fuchu</strain>
    </source>
</reference>
<dbReference type="Proteomes" id="UP000585474">
    <property type="component" value="Unassembled WGS sequence"/>
</dbReference>
<dbReference type="InterPro" id="IPR004320">
    <property type="entry name" value="BPS1_pln"/>
</dbReference>
<dbReference type="EMBL" id="BJWL01000467">
    <property type="protein sequence ID" value="GFS46427.1"/>
    <property type="molecule type" value="Genomic_DNA"/>
</dbReference>
<gene>
    <name evidence="2" type="ORF">Acr_00g0102190</name>
</gene>
<dbReference type="OrthoDB" id="695739at2759"/>
<accession>A0A7J0E094</accession>
<sequence length="303" mass="34411">MAPKLVANFRRSLSFPNHPSHSSKDSKSPKPFHVRSTSLPCGSHPLISQLKDDLAELKSWRSNPHNRTSAWLSDGLSRLKTVHDYLDDILQLPQTRESLRNQTDLIENLLEDFLQFVDVYGIFQNLILSLKQEHSAIQVALRKKDDSKIALYRKAWKKLSKEMGNLVSTVQFIGNSSVTLRGVDAELAEVITDVKEVTSFVSAALLNGISLPFVSQKSWWMGLRFPKKGNRVKVNEEIQEFQGVLSDSLWSLLRQTGDDELRWMVLKKMHDLEDCVVGIEICSERVFCGLLTTRVSLLNVLTH</sequence>
<feature type="region of interest" description="Disordered" evidence="1">
    <location>
        <begin position="12"/>
        <end position="40"/>
    </location>
</feature>
<dbReference type="Pfam" id="PF03087">
    <property type="entry name" value="BPS1"/>
    <property type="match status" value="1"/>
</dbReference>
<protein>
    <submittedName>
        <fullName evidence="2">DUF241 domain protein</fullName>
    </submittedName>
</protein>
<evidence type="ECO:0000256" key="1">
    <source>
        <dbReference type="SAM" id="MobiDB-lite"/>
    </source>
</evidence>
<dbReference type="PANTHER" id="PTHR33070:SF49">
    <property type="entry name" value="OS06G0725500 PROTEIN"/>
    <property type="match status" value="1"/>
</dbReference>